<protein>
    <submittedName>
        <fullName evidence="2">Uncharacterized protein</fullName>
    </submittedName>
</protein>
<keyword evidence="3" id="KW-1185">Reference proteome</keyword>
<evidence type="ECO:0000256" key="1">
    <source>
        <dbReference type="SAM" id="MobiDB-lite"/>
    </source>
</evidence>
<accession>A0A5E4QCD6</accession>
<dbReference type="EMBL" id="FZQP02002159">
    <property type="protein sequence ID" value="VVC94930.1"/>
    <property type="molecule type" value="Genomic_DNA"/>
</dbReference>
<evidence type="ECO:0000313" key="2">
    <source>
        <dbReference type="EMBL" id="VVC94930.1"/>
    </source>
</evidence>
<feature type="region of interest" description="Disordered" evidence="1">
    <location>
        <begin position="14"/>
        <end position="38"/>
    </location>
</feature>
<dbReference type="Proteomes" id="UP000324832">
    <property type="component" value="Unassembled WGS sequence"/>
</dbReference>
<organism evidence="2 3">
    <name type="scientific">Leptidea sinapis</name>
    <dbReference type="NCBI Taxonomy" id="189913"/>
    <lineage>
        <taxon>Eukaryota</taxon>
        <taxon>Metazoa</taxon>
        <taxon>Ecdysozoa</taxon>
        <taxon>Arthropoda</taxon>
        <taxon>Hexapoda</taxon>
        <taxon>Insecta</taxon>
        <taxon>Pterygota</taxon>
        <taxon>Neoptera</taxon>
        <taxon>Endopterygota</taxon>
        <taxon>Lepidoptera</taxon>
        <taxon>Glossata</taxon>
        <taxon>Ditrysia</taxon>
        <taxon>Papilionoidea</taxon>
        <taxon>Pieridae</taxon>
        <taxon>Dismorphiinae</taxon>
        <taxon>Leptidea</taxon>
    </lineage>
</organism>
<name>A0A5E4QCD6_9NEOP</name>
<proteinExistence type="predicted"/>
<evidence type="ECO:0000313" key="3">
    <source>
        <dbReference type="Proteomes" id="UP000324832"/>
    </source>
</evidence>
<sequence>MLTVDDHERHARCNVCETSGEPPVQSPPDPAGVVLGSGDDGVSGVRSYPLPESRVPDRDGAVKRAGDELLSFVGIELQGYHLRRVSDERVDLSTCAESFPRRPLVFDALLEGVQTLLQQTLDIFSDQRLAFLQLPRNE</sequence>
<reference evidence="2 3" key="1">
    <citation type="submission" date="2017-07" db="EMBL/GenBank/DDBJ databases">
        <authorList>
            <person name="Talla V."/>
            <person name="Backstrom N."/>
        </authorList>
    </citation>
    <scope>NUCLEOTIDE SEQUENCE [LARGE SCALE GENOMIC DNA]</scope>
</reference>
<gene>
    <name evidence="2" type="ORF">LSINAPIS_LOCUS6764</name>
</gene>
<dbReference type="AlphaFoldDB" id="A0A5E4QCD6"/>